<dbReference type="RefSeq" id="WP_344076587.1">
    <property type="nucleotide sequence ID" value="NZ_BAAACA010000034.1"/>
</dbReference>
<evidence type="ECO:0000313" key="3">
    <source>
        <dbReference type="Proteomes" id="UP001500668"/>
    </source>
</evidence>
<proteinExistence type="predicted"/>
<keyword evidence="3" id="KW-1185">Reference proteome</keyword>
<sequence>MAWDEWERLKQGAVQRHAGQTRLNHYDDGGPTSATSGVTGGLRSNQQAWIKASEGIAVLKEGLDKALTELADGQHGLGATGCLTAGAQKDVYDSWTRYARSVDERCGSVREALEKTGHDLLVTDEAVRGAFAAIDGRYADTHAVGGQAAGR</sequence>
<comment type="caution">
    <text evidence="2">The sequence shown here is derived from an EMBL/GenBank/DDBJ whole genome shotgun (WGS) entry which is preliminary data.</text>
</comment>
<evidence type="ECO:0000313" key="2">
    <source>
        <dbReference type="EMBL" id="GAA0613119.1"/>
    </source>
</evidence>
<feature type="compositionally biased region" description="Polar residues" evidence="1">
    <location>
        <begin position="32"/>
        <end position="41"/>
    </location>
</feature>
<organism evidence="2 3">
    <name type="scientific">Streptomyces crystallinus</name>
    <dbReference type="NCBI Taxonomy" id="68191"/>
    <lineage>
        <taxon>Bacteria</taxon>
        <taxon>Bacillati</taxon>
        <taxon>Actinomycetota</taxon>
        <taxon>Actinomycetes</taxon>
        <taxon>Kitasatosporales</taxon>
        <taxon>Streptomycetaceae</taxon>
        <taxon>Streptomyces</taxon>
    </lineage>
</organism>
<protein>
    <submittedName>
        <fullName evidence="2">Uncharacterized protein</fullName>
    </submittedName>
</protein>
<dbReference type="EMBL" id="BAAACA010000034">
    <property type="protein sequence ID" value="GAA0613119.1"/>
    <property type="molecule type" value="Genomic_DNA"/>
</dbReference>
<evidence type="ECO:0000256" key="1">
    <source>
        <dbReference type="SAM" id="MobiDB-lite"/>
    </source>
</evidence>
<reference evidence="2 3" key="1">
    <citation type="journal article" date="2019" name="Int. J. Syst. Evol. Microbiol.">
        <title>The Global Catalogue of Microorganisms (GCM) 10K type strain sequencing project: providing services to taxonomists for standard genome sequencing and annotation.</title>
        <authorList>
            <consortium name="The Broad Institute Genomics Platform"/>
            <consortium name="The Broad Institute Genome Sequencing Center for Infectious Disease"/>
            <person name="Wu L."/>
            <person name="Ma J."/>
        </authorList>
    </citation>
    <scope>NUCLEOTIDE SEQUENCE [LARGE SCALE GENOMIC DNA]</scope>
    <source>
        <strain evidence="2 3">JCM 5067</strain>
    </source>
</reference>
<name>A0ABN1GJY3_9ACTN</name>
<accession>A0ABN1GJY3</accession>
<gene>
    <name evidence="2" type="ORF">GCM10010394_48790</name>
</gene>
<feature type="region of interest" description="Disordered" evidence="1">
    <location>
        <begin position="21"/>
        <end position="41"/>
    </location>
</feature>
<dbReference type="Proteomes" id="UP001500668">
    <property type="component" value="Unassembled WGS sequence"/>
</dbReference>